<dbReference type="Proteomes" id="UP000789366">
    <property type="component" value="Unassembled WGS sequence"/>
</dbReference>
<evidence type="ECO:0000313" key="1">
    <source>
        <dbReference type="EMBL" id="CAG8493012.1"/>
    </source>
</evidence>
<organism evidence="1 2">
    <name type="scientific">Cetraspora pellucida</name>
    <dbReference type="NCBI Taxonomy" id="1433469"/>
    <lineage>
        <taxon>Eukaryota</taxon>
        <taxon>Fungi</taxon>
        <taxon>Fungi incertae sedis</taxon>
        <taxon>Mucoromycota</taxon>
        <taxon>Glomeromycotina</taxon>
        <taxon>Glomeromycetes</taxon>
        <taxon>Diversisporales</taxon>
        <taxon>Gigasporaceae</taxon>
        <taxon>Cetraspora</taxon>
    </lineage>
</organism>
<reference evidence="1" key="1">
    <citation type="submission" date="2021-06" db="EMBL/GenBank/DDBJ databases">
        <authorList>
            <person name="Kallberg Y."/>
            <person name="Tangrot J."/>
            <person name="Rosling A."/>
        </authorList>
    </citation>
    <scope>NUCLEOTIDE SEQUENCE</scope>
    <source>
        <strain evidence="1">28 12/20/2015</strain>
    </source>
</reference>
<comment type="caution">
    <text evidence="1">The sequence shown here is derived from an EMBL/GenBank/DDBJ whole genome shotgun (WGS) entry which is preliminary data.</text>
</comment>
<keyword evidence="2" id="KW-1185">Reference proteome</keyword>
<sequence length="375" mass="43885">MSNNSPSRQSQESTESNSENSIEQNVNLDALQKSASNVFHVQCTSIQEFSEGGFHKVYILKMEDGKEYIGRVAFPVYSQWKTESEVAVMEYIRLNSNIPVPKVYYWNSSVNNPVGAEYILMEYLPGIRLCDIWSDLSMEKKKMFLLKIIDIQLELKKLSFSKIGSIFFDGKNDRFKIGQVIESDFFTGERATLSTMERGPFDTTNKYISAVIRNQILYHHTFKSIEQQKYWIPKYEELYKLVPKYFPDESKTTFVLMHGDFHSSNILVNDDEITGVIDWECSGAFPMECLCTFPVWIINNQIIEQTSEKSEEIVILQKFFRDEMSRRNPDFICIFDNINTDEEKKEFYSAVFSQEVWKVEDFFNKFGNRISKELF</sequence>
<protein>
    <submittedName>
        <fullName evidence="1">6880_t:CDS:1</fullName>
    </submittedName>
</protein>
<dbReference type="EMBL" id="CAJVPW010001828">
    <property type="protein sequence ID" value="CAG8493012.1"/>
    <property type="molecule type" value="Genomic_DNA"/>
</dbReference>
<name>A0ACA9KTT4_9GLOM</name>
<evidence type="ECO:0000313" key="2">
    <source>
        <dbReference type="Proteomes" id="UP000789366"/>
    </source>
</evidence>
<accession>A0ACA9KTT4</accession>
<proteinExistence type="predicted"/>
<gene>
    <name evidence="1" type="ORF">SPELUC_LOCUS2646</name>
</gene>